<dbReference type="InterPro" id="IPR036117">
    <property type="entry name" value="DhaL_dom_sf"/>
</dbReference>
<evidence type="ECO:0000256" key="1">
    <source>
        <dbReference type="ARBA" id="ARBA00022679"/>
    </source>
</evidence>
<comment type="caution">
    <text evidence="4">The sequence shown here is derived from an EMBL/GenBank/DDBJ whole genome shotgun (WGS) entry which is preliminary data.</text>
</comment>
<evidence type="ECO:0000259" key="3">
    <source>
        <dbReference type="PROSITE" id="PS51480"/>
    </source>
</evidence>
<dbReference type="EMBL" id="JAOQIO010000034">
    <property type="protein sequence ID" value="MCU6792784.1"/>
    <property type="molecule type" value="Genomic_DNA"/>
</dbReference>
<dbReference type="SMART" id="SM01120">
    <property type="entry name" value="Dak2"/>
    <property type="match status" value="1"/>
</dbReference>
<dbReference type="PANTHER" id="PTHR28629:SF4">
    <property type="entry name" value="TRIOKINASE_FMN CYCLASE"/>
    <property type="match status" value="1"/>
</dbReference>
<dbReference type="PROSITE" id="PS51480">
    <property type="entry name" value="DHAL"/>
    <property type="match status" value="1"/>
</dbReference>
<dbReference type="GO" id="GO:0016301">
    <property type="term" value="F:kinase activity"/>
    <property type="evidence" value="ECO:0007669"/>
    <property type="project" value="UniProtKB-KW"/>
</dbReference>
<feature type="domain" description="DhaL" evidence="3">
    <location>
        <begin position="6"/>
        <end position="206"/>
    </location>
</feature>
<evidence type="ECO:0000313" key="4">
    <source>
        <dbReference type="EMBL" id="MCU6792784.1"/>
    </source>
</evidence>
<dbReference type="RefSeq" id="WP_262684151.1">
    <property type="nucleotide sequence ID" value="NZ_JAOQIO010000034.1"/>
</dbReference>
<sequence length="212" mass="22641">MKVNMEQWKSLFGHIALRIEEEKEGLSELDRAVGDGDHGVTMSLGWEAIVEATAAFEGGDCGALCKKIGMTFLNAVGSSVGPLYATAFLRGAAVLQGKEELEEEDIVQFWLAAVKGIQERGKAQIGDKTMMDAWLPAMDALQQARAEGQGLLESLEAAVKAAEEGKRSTALLISRIGRSSRLGERSSGHIDPGAASAHIILSAFTEALTIRK</sequence>
<reference evidence="4 5" key="1">
    <citation type="submission" date="2022-09" db="EMBL/GenBank/DDBJ databases">
        <authorList>
            <person name="Han X.L."/>
            <person name="Wang Q."/>
            <person name="Lu T."/>
        </authorList>
    </citation>
    <scope>NUCLEOTIDE SEQUENCE [LARGE SCALE GENOMIC DNA]</scope>
    <source>
        <strain evidence="4 5">WQ 127069</strain>
    </source>
</reference>
<dbReference type="NCBIfam" id="TIGR02365">
    <property type="entry name" value="dha_L_ycgS"/>
    <property type="match status" value="1"/>
</dbReference>
<dbReference type="InterPro" id="IPR050861">
    <property type="entry name" value="Dihydroxyacetone_Kinase"/>
</dbReference>
<organism evidence="4 5">
    <name type="scientific">Paenibacillus baimaensis</name>
    <dbReference type="NCBI Taxonomy" id="2982185"/>
    <lineage>
        <taxon>Bacteria</taxon>
        <taxon>Bacillati</taxon>
        <taxon>Bacillota</taxon>
        <taxon>Bacilli</taxon>
        <taxon>Bacillales</taxon>
        <taxon>Paenibacillaceae</taxon>
        <taxon>Paenibacillus</taxon>
    </lineage>
</organism>
<proteinExistence type="predicted"/>
<protein>
    <submittedName>
        <fullName evidence="4">Dihydroxyacetone kinase subunit DhaL</fullName>
    </submittedName>
</protein>
<dbReference type="InterPro" id="IPR012737">
    <property type="entry name" value="DhaK_L_YcgS"/>
</dbReference>
<keyword evidence="1" id="KW-0808">Transferase</keyword>
<dbReference type="Proteomes" id="UP001652445">
    <property type="component" value="Unassembled WGS sequence"/>
</dbReference>
<dbReference type="SUPFAM" id="SSF101473">
    <property type="entry name" value="DhaL-like"/>
    <property type="match status" value="1"/>
</dbReference>
<dbReference type="Pfam" id="PF02734">
    <property type="entry name" value="Dak2"/>
    <property type="match status" value="1"/>
</dbReference>
<keyword evidence="2 4" id="KW-0418">Kinase</keyword>
<dbReference type="Gene3D" id="1.25.40.340">
    <property type="match status" value="1"/>
</dbReference>
<keyword evidence="5" id="KW-1185">Reference proteome</keyword>
<gene>
    <name evidence="4" type="primary">dhaL</name>
    <name evidence="4" type="ORF">OB236_11695</name>
</gene>
<name>A0ABT2UDS7_9BACL</name>
<accession>A0ABT2UDS7</accession>
<evidence type="ECO:0000313" key="5">
    <source>
        <dbReference type="Proteomes" id="UP001652445"/>
    </source>
</evidence>
<dbReference type="PANTHER" id="PTHR28629">
    <property type="entry name" value="TRIOKINASE/FMN CYCLASE"/>
    <property type="match status" value="1"/>
</dbReference>
<dbReference type="InterPro" id="IPR004007">
    <property type="entry name" value="DhaL_dom"/>
</dbReference>
<evidence type="ECO:0000256" key="2">
    <source>
        <dbReference type="ARBA" id="ARBA00022777"/>
    </source>
</evidence>